<dbReference type="InterPro" id="IPR001394">
    <property type="entry name" value="Peptidase_C19_UCH"/>
</dbReference>
<dbReference type="GO" id="GO:0006508">
    <property type="term" value="P:proteolysis"/>
    <property type="evidence" value="ECO:0007669"/>
    <property type="project" value="UniProtKB-KW"/>
</dbReference>
<keyword evidence="5" id="KW-0833">Ubl conjugation pathway</keyword>
<dbReference type="InterPro" id="IPR038765">
    <property type="entry name" value="Papain-like_cys_pep_sf"/>
</dbReference>
<sequence length="332" mass="38000">MFIIHQQVTVENTTTFVSAFRYSFQTIREAIRHFPFNNVQLTLPSHDTTTLDDCLQQLTTMEFLNDVACQRCTLLEAIRRTNSQLEQIPTDPTLLKTKQDLEYRLAKGQIEQETGYTLKGLSSKHAMFAKPPKVLCLHIARSALNLTTGEVYKNTCRVKFPEILDLSPYCTNEILNTTDPHLPISLPSNTTQTIRYRLMSTIVHYGSHNYGHFIAYKRRLVADKCHCTGCSDDQTVLRHHASDWFKISDDHVQPCKVESVLTANPYMLLYEMVDEEETEPIKENWTQPVAPPSSPLLTPFQKKTSCSFYKPLSNPQRRASKSLWSEAPPIVC</sequence>
<evidence type="ECO:0000256" key="4">
    <source>
        <dbReference type="ARBA" id="ARBA00022670"/>
    </source>
</evidence>
<dbReference type="InterPro" id="IPR018200">
    <property type="entry name" value="USP_CS"/>
</dbReference>
<dbReference type="EC" id="3.4.19.12" evidence="3"/>
<dbReference type="GO" id="GO:0005829">
    <property type="term" value="C:cytosol"/>
    <property type="evidence" value="ECO:0007669"/>
    <property type="project" value="TreeGrafter"/>
</dbReference>
<evidence type="ECO:0000259" key="8">
    <source>
        <dbReference type="PROSITE" id="PS50235"/>
    </source>
</evidence>
<comment type="similarity">
    <text evidence="2">Belongs to the peptidase C19 family.</text>
</comment>
<dbReference type="Proteomes" id="UP000253551">
    <property type="component" value="Unassembled WGS sequence"/>
</dbReference>
<dbReference type="STRING" id="4846.A0A367IM47"/>
<evidence type="ECO:0000256" key="2">
    <source>
        <dbReference type="ARBA" id="ARBA00009085"/>
    </source>
</evidence>
<evidence type="ECO:0000313" key="10">
    <source>
        <dbReference type="Proteomes" id="UP000253551"/>
    </source>
</evidence>
<name>A0A367IM47_RHIST</name>
<dbReference type="Pfam" id="PF00443">
    <property type="entry name" value="UCH"/>
    <property type="match status" value="1"/>
</dbReference>
<evidence type="ECO:0000256" key="6">
    <source>
        <dbReference type="ARBA" id="ARBA00022801"/>
    </source>
</evidence>
<keyword evidence="7" id="KW-0788">Thiol protease</keyword>
<keyword evidence="10" id="KW-1185">Reference proteome</keyword>
<dbReference type="PROSITE" id="PS00973">
    <property type="entry name" value="USP_2"/>
    <property type="match status" value="1"/>
</dbReference>
<comment type="caution">
    <text evidence="9">The sequence shown here is derived from an EMBL/GenBank/DDBJ whole genome shotgun (WGS) entry which is preliminary data.</text>
</comment>
<dbReference type="GO" id="GO:0004843">
    <property type="term" value="F:cysteine-type deubiquitinase activity"/>
    <property type="evidence" value="ECO:0007669"/>
    <property type="project" value="UniProtKB-EC"/>
</dbReference>
<dbReference type="OrthoDB" id="2020758at2759"/>
<proteinExistence type="inferred from homology"/>
<dbReference type="PANTHER" id="PTHR24006">
    <property type="entry name" value="UBIQUITIN CARBOXYL-TERMINAL HYDROLASE"/>
    <property type="match status" value="1"/>
</dbReference>
<dbReference type="Gene3D" id="3.90.70.10">
    <property type="entry name" value="Cysteine proteinases"/>
    <property type="match status" value="1"/>
</dbReference>
<reference evidence="9 10" key="1">
    <citation type="journal article" date="2018" name="G3 (Bethesda)">
        <title>Phylogenetic and Phylogenomic Definition of Rhizopus Species.</title>
        <authorList>
            <person name="Gryganskyi A.P."/>
            <person name="Golan J."/>
            <person name="Dolatabadi S."/>
            <person name="Mondo S."/>
            <person name="Robb S."/>
            <person name="Idnurm A."/>
            <person name="Muszewska A."/>
            <person name="Steczkiewicz K."/>
            <person name="Masonjones S."/>
            <person name="Liao H.L."/>
            <person name="Gajdeczka M.T."/>
            <person name="Anike F."/>
            <person name="Vuek A."/>
            <person name="Anishchenko I.M."/>
            <person name="Voigt K."/>
            <person name="de Hoog G.S."/>
            <person name="Smith M.E."/>
            <person name="Heitman J."/>
            <person name="Vilgalys R."/>
            <person name="Stajich J.E."/>
        </authorList>
    </citation>
    <scope>NUCLEOTIDE SEQUENCE [LARGE SCALE GENOMIC DNA]</scope>
    <source>
        <strain evidence="9 10">LSU 92-RS-03</strain>
    </source>
</reference>
<evidence type="ECO:0000256" key="7">
    <source>
        <dbReference type="ARBA" id="ARBA00022807"/>
    </source>
</evidence>
<dbReference type="GO" id="GO:0005634">
    <property type="term" value="C:nucleus"/>
    <property type="evidence" value="ECO:0007669"/>
    <property type="project" value="TreeGrafter"/>
</dbReference>
<organism evidence="9 10">
    <name type="scientific">Rhizopus stolonifer</name>
    <name type="common">Rhizopus nigricans</name>
    <dbReference type="NCBI Taxonomy" id="4846"/>
    <lineage>
        <taxon>Eukaryota</taxon>
        <taxon>Fungi</taxon>
        <taxon>Fungi incertae sedis</taxon>
        <taxon>Mucoromycota</taxon>
        <taxon>Mucoromycotina</taxon>
        <taxon>Mucoromycetes</taxon>
        <taxon>Mucorales</taxon>
        <taxon>Mucorineae</taxon>
        <taxon>Rhizopodaceae</taxon>
        <taxon>Rhizopus</taxon>
    </lineage>
</organism>
<feature type="domain" description="USP" evidence="8">
    <location>
        <begin position="1"/>
        <end position="273"/>
    </location>
</feature>
<dbReference type="AlphaFoldDB" id="A0A367IM47"/>
<evidence type="ECO:0000256" key="5">
    <source>
        <dbReference type="ARBA" id="ARBA00022786"/>
    </source>
</evidence>
<keyword evidence="4" id="KW-0645">Protease</keyword>
<dbReference type="PANTHER" id="PTHR24006:SF888">
    <property type="entry name" value="UBIQUITIN CARBOXYL-TERMINAL HYDROLASE 30"/>
    <property type="match status" value="1"/>
</dbReference>
<evidence type="ECO:0000256" key="3">
    <source>
        <dbReference type="ARBA" id="ARBA00012759"/>
    </source>
</evidence>
<evidence type="ECO:0000256" key="1">
    <source>
        <dbReference type="ARBA" id="ARBA00000707"/>
    </source>
</evidence>
<gene>
    <name evidence="9" type="ORF">CU098_003183</name>
</gene>
<protein>
    <recommendedName>
        <fullName evidence="3">ubiquitinyl hydrolase 1</fullName>
        <ecNumber evidence="3">3.4.19.12</ecNumber>
    </recommendedName>
</protein>
<evidence type="ECO:0000313" key="9">
    <source>
        <dbReference type="EMBL" id="RCH78713.1"/>
    </source>
</evidence>
<keyword evidence="6" id="KW-0378">Hydrolase</keyword>
<dbReference type="PROSITE" id="PS50235">
    <property type="entry name" value="USP_3"/>
    <property type="match status" value="1"/>
</dbReference>
<dbReference type="SUPFAM" id="SSF54001">
    <property type="entry name" value="Cysteine proteinases"/>
    <property type="match status" value="1"/>
</dbReference>
<dbReference type="EMBL" id="PJQM01007046">
    <property type="protein sequence ID" value="RCH78713.1"/>
    <property type="molecule type" value="Genomic_DNA"/>
</dbReference>
<dbReference type="GO" id="GO:0016579">
    <property type="term" value="P:protein deubiquitination"/>
    <property type="evidence" value="ECO:0007669"/>
    <property type="project" value="InterPro"/>
</dbReference>
<dbReference type="InterPro" id="IPR050164">
    <property type="entry name" value="Peptidase_C19"/>
</dbReference>
<accession>A0A367IM47</accession>
<comment type="catalytic activity">
    <reaction evidence="1">
        <text>Thiol-dependent hydrolysis of ester, thioester, amide, peptide and isopeptide bonds formed by the C-terminal Gly of ubiquitin (a 76-residue protein attached to proteins as an intracellular targeting signal).</text>
        <dbReference type="EC" id="3.4.19.12"/>
    </reaction>
</comment>
<dbReference type="InterPro" id="IPR028889">
    <property type="entry name" value="USP"/>
</dbReference>